<dbReference type="InterPro" id="IPR050639">
    <property type="entry name" value="SSR_resolvase"/>
</dbReference>
<dbReference type="EMBL" id="SOHL01000020">
    <property type="protein sequence ID" value="TFD69926.1"/>
    <property type="molecule type" value="Genomic_DNA"/>
</dbReference>
<dbReference type="InterPro" id="IPR006119">
    <property type="entry name" value="Resolv_N"/>
</dbReference>
<dbReference type="AlphaFoldDB" id="A0A4R9AUP1"/>
<dbReference type="InterPro" id="IPR036162">
    <property type="entry name" value="Resolvase-like_N_sf"/>
</dbReference>
<evidence type="ECO:0000259" key="2">
    <source>
        <dbReference type="PROSITE" id="PS51736"/>
    </source>
</evidence>
<comment type="caution">
    <text evidence="4">The sequence shown here is derived from an EMBL/GenBank/DDBJ whole genome shotgun (WGS) entry which is preliminary data.</text>
</comment>
<organism evidence="4 5">
    <name type="scientific">Cryobacterium gelidum</name>
    <dbReference type="NCBI Taxonomy" id="1259164"/>
    <lineage>
        <taxon>Bacteria</taxon>
        <taxon>Bacillati</taxon>
        <taxon>Actinomycetota</taxon>
        <taxon>Actinomycetes</taxon>
        <taxon>Micrococcales</taxon>
        <taxon>Microbacteriaceae</taxon>
        <taxon>Cryobacterium</taxon>
    </lineage>
</organism>
<sequence length="467" mass="51054">MKTVTAAAVYARISSDQTGEGLGVQRQLEDCRKLAAERGWTIAEEYVDNDISAYRGKARPEYARMLADIAGGRRDAVIAYHQDRLTRRPMEWEQFVDLCDTAGVEQLATVTSDINFGNDNGMLIARITAAVAANESARKSARINRKIQQNVEQGKPNGGAHRPFGYDRDKLTIRESEAEVVREIVDRFLAGESVRSLAAWMNEQQIPTTAGGVNWSTTTLRGILRSGRIAGLRDHHGEAAGPAAWPALVSEAKHHQILAMFETKKNSGRRAPRRYLLSGMLRCGKCGTPLYSAARADRRRYVCLSGPDHRGCGRLTVVAQPVEELIASAVLMRLDTPVMGDALSGRAAADERQAALLAELQSAQSKMTELSEMWAAGEISRPEWKAARTPLEARVENAQRQLDQIAGTNALDGLVGHGEELAAGWDGLNLDRQVAIVRAVLDYVTILPGVLGARTVDPSRVVPSWQL</sequence>
<dbReference type="InterPro" id="IPR011109">
    <property type="entry name" value="DNA_bind_recombinase_dom"/>
</dbReference>
<accession>A0A4R9AUP1</accession>
<dbReference type="SMART" id="SM00857">
    <property type="entry name" value="Resolvase"/>
    <property type="match status" value="1"/>
</dbReference>
<dbReference type="CDD" id="cd00338">
    <property type="entry name" value="Ser_Recombinase"/>
    <property type="match status" value="1"/>
</dbReference>
<keyword evidence="5" id="KW-1185">Reference proteome</keyword>
<dbReference type="PANTHER" id="PTHR30461:SF23">
    <property type="entry name" value="DNA RECOMBINASE-RELATED"/>
    <property type="match status" value="1"/>
</dbReference>
<dbReference type="GO" id="GO:0000150">
    <property type="term" value="F:DNA strand exchange activity"/>
    <property type="evidence" value="ECO:0007669"/>
    <property type="project" value="InterPro"/>
</dbReference>
<gene>
    <name evidence="4" type="ORF">E3T50_11585</name>
</gene>
<dbReference type="Gene3D" id="3.90.1750.20">
    <property type="entry name" value="Putative Large Serine Recombinase, Chain B, Domain 2"/>
    <property type="match status" value="1"/>
</dbReference>
<dbReference type="SUPFAM" id="SSF53041">
    <property type="entry name" value="Resolvase-like"/>
    <property type="match status" value="1"/>
</dbReference>
<dbReference type="Pfam" id="PF07508">
    <property type="entry name" value="Recombinase"/>
    <property type="match status" value="1"/>
</dbReference>
<name>A0A4R9AUP1_9MICO</name>
<feature type="domain" description="Resolvase/invertase-type recombinase catalytic" evidence="2">
    <location>
        <begin position="6"/>
        <end position="154"/>
    </location>
</feature>
<dbReference type="RefSeq" id="WP_134552027.1">
    <property type="nucleotide sequence ID" value="NZ_SOHL01000020.1"/>
</dbReference>
<evidence type="ECO:0000313" key="4">
    <source>
        <dbReference type="EMBL" id="TFD69926.1"/>
    </source>
</evidence>
<keyword evidence="1" id="KW-0175">Coiled coil</keyword>
<dbReference type="Gene3D" id="3.40.50.1390">
    <property type="entry name" value="Resolvase, N-terminal catalytic domain"/>
    <property type="match status" value="1"/>
</dbReference>
<reference evidence="4 5" key="1">
    <citation type="submission" date="2019-03" db="EMBL/GenBank/DDBJ databases">
        <title>Genomics of glacier-inhabiting Cryobacterium strains.</title>
        <authorList>
            <person name="Liu Q."/>
            <person name="Xin Y.-H."/>
        </authorList>
    </citation>
    <scope>NUCLEOTIDE SEQUENCE [LARGE SCALE GENOMIC DNA]</scope>
    <source>
        <strain evidence="4 5">Hz16</strain>
    </source>
</reference>
<protein>
    <submittedName>
        <fullName evidence="4">Recombinase family protein</fullName>
    </submittedName>
</protein>
<dbReference type="Pfam" id="PF13408">
    <property type="entry name" value="Zn_ribbon_recom"/>
    <property type="match status" value="1"/>
</dbReference>
<evidence type="ECO:0000256" key="1">
    <source>
        <dbReference type="SAM" id="Coils"/>
    </source>
</evidence>
<dbReference type="PROSITE" id="PS51736">
    <property type="entry name" value="RECOMBINASES_3"/>
    <property type="match status" value="1"/>
</dbReference>
<proteinExistence type="predicted"/>
<evidence type="ECO:0000313" key="5">
    <source>
        <dbReference type="Proteomes" id="UP000297983"/>
    </source>
</evidence>
<dbReference type="InterPro" id="IPR038109">
    <property type="entry name" value="DNA_bind_recomb_sf"/>
</dbReference>
<dbReference type="Proteomes" id="UP000297983">
    <property type="component" value="Unassembled WGS sequence"/>
</dbReference>
<evidence type="ECO:0000259" key="3">
    <source>
        <dbReference type="PROSITE" id="PS51737"/>
    </source>
</evidence>
<feature type="coiled-coil region" evidence="1">
    <location>
        <begin position="346"/>
        <end position="373"/>
    </location>
</feature>
<feature type="domain" description="Recombinase" evidence="3">
    <location>
        <begin position="163"/>
        <end position="267"/>
    </location>
</feature>
<dbReference type="InterPro" id="IPR025827">
    <property type="entry name" value="Zn_ribbon_recom_dom"/>
</dbReference>
<dbReference type="GO" id="GO:0003677">
    <property type="term" value="F:DNA binding"/>
    <property type="evidence" value="ECO:0007669"/>
    <property type="project" value="InterPro"/>
</dbReference>
<dbReference type="PANTHER" id="PTHR30461">
    <property type="entry name" value="DNA-INVERTASE FROM LAMBDOID PROPHAGE"/>
    <property type="match status" value="1"/>
</dbReference>
<dbReference type="PROSITE" id="PS51737">
    <property type="entry name" value="RECOMBINASE_DNA_BIND"/>
    <property type="match status" value="1"/>
</dbReference>
<dbReference type="Pfam" id="PF00239">
    <property type="entry name" value="Resolvase"/>
    <property type="match status" value="1"/>
</dbReference>